<reference evidence="5 6" key="1">
    <citation type="journal article" date="2021" name="Commun. Biol.">
        <title>The genome of Shorea leprosula (Dipterocarpaceae) highlights the ecological relevance of drought in aseasonal tropical rainforests.</title>
        <authorList>
            <person name="Ng K.K.S."/>
            <person name="Kobayashi M.J."/>
            <person name="Fawcett J.A."/>
            <person name="Hatakeyama M."/>
            <person name="Paape T."/>
            <person name="Ng C.H."/>
            <person name="Ang C.C."/>
            <person name="Tnah L.H."/>
            <person name="Lee C.T."/>
            <person name="Nishiyama T."/>
            <person name="Sese J."/>
            <person name="O'Brien M.J."/>
            <person name="Copetti D."/>
            <person name="Mohd Noor M.I."/>
            <person name="Ong R.C."/>
            <person name="Putra M."/>
            <person name="Sireger I.Z."/>
            <person name="Indrioko S."/>
            <person name="Kosugi Y."/>
            <person name="Izuno A."/>
            <person name="Isagi Y."/>
            <person name="Lee S.L."/>
            <person name="Shimizu K.K."/>
        </authorList>
    </citation>
    <scope>NUCLEOTIDE SEQUENCE [LARGE SCALE GENOMIC DNA]</scope>
    <source>
        <strain evidence="5">214</strain>
    </source>
</reference>
<dbReference type="CDD" id="cd00200">
    <property type="entry name" value="WD40"/>
    <property type="match status" value="1"/>
</dbReference>
<dbReference type="EMBL" id="BPVZ01000084">
    <property type="protein sequence ID" value="GKV29825.1"/>
    <property type="molecule type" value="Genomic_DNA"/>
</dbReference>
<name>A0AAV5KY93_9ROSI</name>
<dbReference type="Proteomes" id="UP001054252">
    <property type="component" value="Unassembled WGS sequence"/>
</dbReference>
<dbReference type="InterPro" id="IPR015943">
    <property type="entry name" value="WD40/YVTN_repeat-like_dom_sf"/>
</dbReference>
<dbReference type="PROSITE" id="PS50082">
    <property type="entry name" value="WD_REPEATS_2"/>
    <property type="match status" value="6"/>
</dbReference>
<comment type="caution">
    <text evidence="5">The sequence shown here is derived from an EMBL/GenBank/DDBJ whole genome shotgun (WGS) entry which is preliminary data.</text>
</comment>
<evidence type="ECO:0000313" key="5">
    <source>
        <dbReference type="EMBL" id="GKV29825.1"/>
    </source>
</evidence>
<dbReference type="AlphaFoldDB" id="A0AAV5KY93"/>
<feature type="repeat" description="WD" evidence="3">
    <location>
        <begin position="298"/>
        <end position="330"/>
    </location>
</feature>
<dbReference type="InterPro" id="IPR036322">
    <property type="entry name" value="WD40_repeat_dom_sf"/>
</dbReference>
<evidence type="ECO:0000256" key="2">
    <source>
        <dbReference type="ARBA" id="ARBA00022737"/>
    </source>
</evidence>
<dbReference type="Gene3D" id="2.130.10.10">
    <property type="entry name" value="YVTN repeat-like/Quinoprotein amine dehydrogenase"/>
    <property type="match status" value="2"/>
</dbReference>
<keyword evidence="1 3" id="KW-0853">WD repeat</keyword>
<dbReference type="InterPro" id="IPR045182">
    <property type="entry name" value="JINGUBANG-like"/>
</dbReference>
<accession>A0AAV5KY93</accession>
<dbReference type="SUPFAM" id="SSF50978">
    <property type="entry name" value="WD40 repeat-like"/>
    <property type="match status" value="1"/>
</dbReference>
<sequence length="466" mass="50847">MFAESESIPRFKFGNMMHSDPNLSLSAGANVVADDDFYLRNSSASAATPAFCDQNRMSCEGSPMTMSPWNQTSNFIKSGWSNFGDSGSAVPTNALIGSLVREEGHIYSLAATKDLLYTGSDSKNIRVWKNLKEHSGFKSNSGLVKAIVISGEKIFTGHQDGKIRVWKVSTKNSSVHKRAGTLPTLKDILKSSIKPSNYVEVRRKRSALWIKHSDAISCLSLDEEEGILYSASWDRTVKVWRISDSKCLESIKAHDDAVNAVVSSTEGLVFTGSADGSVKVWKREPKGKVTRHSPVQALLKQECAVTALAVNTSGTVVYCGSSDGMVNFWEREKQLSHGGVLKGHKLAVLCLATAGNLVFSGSADKNICVWKRDRSIHTCLSVLTGHTGPVKCLAVEEDQEADRNQRWVVYSGSLDKSVKVWSVSEYAPELQMGMLQNQQLGLDGDSMRSQGRSFSSGSRASQSRGF</sequence>
<evidence type="ECO:0000256" key="3">
    <source>
        <dbReference type="PROSITE-ProRule" id="PRU00221"/>
    </source>
</evidence>
<organism evidence="5 6">
    <name type="scientific">Rubroshorea leprosula</name>
    <dbReference type="NCBI Taxonomy" id="152421"/>
    <lineage>
        <taxon>Eukaryota</taxon>
        <taxon>Viridiplantae</taxon>
        <taxon>Streptophyta</taxon>
        <taxon>Embryophyta</taxon>
        <taxon>Tracheophyta</taxon>
        <taxon>Spermatophyta</taxon>
        <taxon>Magnoliopsida</taxon>
        <taxon>eudicotyledons</taxon>
        <taxon>Gunneridae</taxon>
        <taxon>Pentapetalae</taxon>
        <taxon>rosids</taxon>
        <taxon>malvids</taxon>
        <taxon>Malvales</taxon>
        <taxon>Dipterocarpaceae</taxon>
        <taxon>Rubroshorea</taxon>
    </lineage>
</organism>
<dbReference type="Pfam" id="PF00400">
    <property type="entry name" value="WD40"/>
    <property type="match status" value="6"/>
</dbReference>
<feature type="repeat" description="WD" evidence="3">
    <location>
        <begin position="341"/>
        <end position="371"/>
    </location>
</feature>
<dbReference type="FunFam" id="2.130.10.10:FF:001048">
    <property type="entry name" value="BnaA09g40460D protein"/>
    <property type="match status" value="1"/>
</dbReference>
<feature type="region of interest" description="Disordered" evidence="4">
    <location>
        <begin position="441"/>
        <end position="466"/>
    </location>
</feature>
<keyword evidence="2" id="KW-0677">Repeat</keyword>
<dbReference type="InterPro" id="IPR020472">
    <property type="entry name" value="WD40_PAC1"/>
</dbReference>
<feature type="repeat" description="WD" evidence="3">
    <location>
        <begin position="209"/>
        <end position="250"/>
    </location>
</feature>
<dbReference type="FunFam" id="2.130.10.10:FF:000775">
    <property type="entry name" value="BnaA09g28200D protein"/>
    <property type="match status" value="1"/>
</dbReference>
<feature type="repeat" description="WD" evidence="3">
    <location>
        <begin position="383"/>
        <end position="424"/>
    </location>
</feature>
<protein>
    <submittedName>
        <fullName evidence="5">Uncharacterized protein</fullName>
    </submittedName>
</protein>
<dbReference type="PRINTS" id="PR00320">
    <property type="entry name" value="GPROTEINBRPT"/>
</dbReference>
<feature type="repeat" description="WD" evidence="3">
    <location>
        <begin position="251"/>
        <end position="282"/>
    </location>
</feature>
<dbReference type="SMART" id="SM00320">
    <property type="entry name" value="WD40"/>
    <property type="match status" value="7"/>
</dbReference>
<gene>
    <name evidence="5" type="ORF">SLEP1_g38717</name>
</gene>
<keyword evidence="6" id="KW-1185">Reference proteome</keyword>
<dbReference type="PANTHER" id="PTHR22844:SF336">
    <property type="entry name" value="PROTEIN JINGUBANG"/>
    <property type="match status" value="1"/>
</dbReference>
<dbReference type="InterPro" id="IPR001680">
    <property type="entry name" value="WD40_rpt"/>
</dbReference>
<dbReference type="PANTHER" id="PTHR22844">
    <property type="entry name" value="F-BOX AND WD40 DOMAIN PROTEIN"/>
    <property type="match status" value="1"/>
</dbReference>
<proteinExistence type="predicted"/>
<dbReference type="PROSITE" id="PS50294">
    <property type="entry name" value="WD_REPEATS_REGION"/>
    <property type="match status" value="2"/>
</dbReference>
<evidence type="ECO:0000313" key="6">
    <source>
        <dbReference type="Proteomes" id="UP001054252"/>
    </source>
</evidence>
<evidence type="ECO:0000256" key="1">
    <source>
        <dbReference type="ARBA" id="ARBA00022574"/>
    </source>
</evidence>
<evidence type="ECO:0000256" key="4">
    <source>
        <dbReference type="SAM" id="MobiDB-lite"/>
    </source>
</evidence>
<feature type="repeat" description="WD" evidence="3">
    <location>
        <begin position="137"/>
        <end position="176"/>
    </location>
</feature>